<organism evidence="1 2">
    <name type="scientific">Penicillium crustosum</name>
    <name type="common">Blue mold fungus</name>
    <dbReference type="NCBI Taxonomy" id="36656"/>
    <lineage>
        <taxon>Eukaryota</taxon>
        <taxon>Fungi</taxon>
        <taxon>Dikarya</taxon>
        <taxon>Ascomycota</taxon>
        <taxon>Pezizomycotina</taxon>
        <taxon>Eurotiomycetes</taxon>
        <taxon>Eurotiomycetidae</taxon>
        <taxon>Eurotiales</taxon>
        <taxon>Aspergillaceae</taxon>
        <taxon>Penicillium</taxon>
    </lineage>
</organism>
<protein>
    <submittedName>
        <fullName evidence="1">Uncharacterized protein</fullName>
    </submittedName>
</protein>
<accession>A0A9P5L432</accession>
<name>A0A9P5L432_PENCR</name>
<comment type="caution">
    <text evidence="1">The sequence shown here is derived from an EMBL/GenBank/DDBJ whole genome shotgun (WGS) entry which is preliminary data.</text>
</comment>
<evidence type="ECO:0000313" key="2">
    <source>
        <dbReference type="Proteomes" id="UP000701341"/>
    </source>
</evidence>
<dbReference type="AlphaFoldDB" id="A0A9P5L432"/>
<sequence>MGGLQETIKSNKYRPDSDIAVLPFLRLELWVKDSATNVPTMSDDVYVHLHRRLVSLFDQTGIESRLKKLLCMNQDIAAQQIESSLIDTNMFLETSLDELPGETASMLRLERFRNWFKDGTSWES</sequence>
<dbReference type="Proteomes" id="UP000701341">
    <property type="component" value="Unassembled WGS sequence"/>
</dbReference>
<proteinExistence type="predicted"/>
<keyword evidence="2" id="KW-1185">Reference proteome</keyword>
<reference evidence="1" key="1">
    <citation type="submission" date="2020-02" db="EMBL/GenBank/DDBJ databases">
        <authorList>
            <person name="Lichtner F.J."/>
        </authorList>
    </citation>
    <scope>NUCLEOTIDE SEQUENCE</scope>
    <source>
        <strain evidence="1">G10</strain>
    </source>
</reference>
<gene>
    <name evidence="1" type="ORF">PCG10_006380</name>
</gene>
<feature type="non-terminal residue" evidence="1">
    <location>
        <position position="124"/>
    </location>
</feature>
<evidence type="ECO:0000313" key="1">
    <source>
        <dbReference type="EMBL" id="KAF7523852.1"/>
    </source>
</evidence>
<dbReference type="EMBL" id="JAAOZQ010000041">
    <property type="protein sequence ID" value="KAF7523852.1"/>
    <property type="molecule type" value="Genomic_DNA"/>
</dbReference>